<evidence type="ECO:0000313" key="2">
    <source>
        <dbReference type="Proteomes" id="UP001243989"/>
    </source>
</evidence>
<name>A0AAJ0A4M0_9PEZI</name>
<protein>
    <submittedName>
        <fullName evidence="1">Uncharacterized protein</fullName>
    </submittedName>
</protein>
<dbReference type="Proteomes" id="UP001243989">
    <property type="component" value="Unassembled WGS sequence"/>
</dbReference>
<evidence type="ECO:0000313" key="1">
    <source>
        <dbReference type="EMBL" id="KAK1656409.1"/>
    </source>
</evidence>
<dbReference type="EMBL" id="JAHMHQ010000001">
    <property type="protein sequence ID" value="KAK1656409.1"/>
    <property type="molecule type" value="Genomic_DNA"/>
</dbReference>
<dbReference type="GeneID" id="85472089"/>
<keyword evidence="2" id="KW-1185">Reference proteome</keyword>
<reference evidence="1" key="1">
    <citation type="submission" date="2021-06" db="EMBL/GenBank/DDBJ databases">
        <title>Comparative genomics, transcriptomics and evolutionary studies reveal genomic signatures of adaptation to plant cell wall in hemibiotrophic fungi.</title>
        <authorList>
            <consortium name="DOE Joint Genome Institute"/>
            <person name="Baroncelli R."/>
            <person name="Diaz J.F."/>
            <person name="Benocci T."/>
            <person name="Peng M."/>
            <person name="Battaglia E."/>
            <person name="Haridas S."/>
            <person name="Andreopoulos W."/>
            <person name="Labutti K."/>
            <person name="Pangilinan J."/>
            <person name="Floch G.L."/>
            <person name="Makela M.R."/>
            <person name="Henrissat B."/>
            <person name="Grigoriev I.V."/>
            <person name="Crouch J.A."/>
            <person name="De Vries R.P."/>
            <person name="Sukno S.A."/>
            <person name="Thon M.R."/>
        </authorList>
    </citation>
    <scope>NUCLEOTIDE SEQUENCE</scope>
    <source>
        <strain evidence="1">CBS 102054</strain>
    </source>
</reference>
<gene>
    <name evidence="1" type="ORF">BDP81DRAFT_389189</name>
</gene>
<accession>A0AAJ0A4M0</accession>
<dbReference type="AlphaFoldDB" id="A0AAJ0A4M0"/>
<comment type="caution">
    <text evidence="1">The sequence shown here is derived from an EMBL/GenBank/DDBJ whole genome shotgun (WGS) entry which is preliminary data.</text>
</comment>
<sequence>MRSDLVKMVSSRQSAALWIEGPADDEESPSHATLLAANMVRDLSQLSIATLSHYIHRPRNASLGRERAFLEMVYSLVCQISRTIPEHASFEAGLVEKAKSLPALPQAHSEVTLSLAPAVNVFESLLKSLPPLLFCVVDGYQLLVKGSNSPELKAASKQFVACICDAATRQLSDQPPIFKSLWTTDGFCGDLRLAENSRGLTRVEFEDDEDFESMAFRGREMSPLLEG</sequence>
<proteinExistence type="predicted"/>
<dbReference type="RefSeq" id="XP_060452453.1">
    <property type="nucleotide sequence ID" value="XM_060587227.1"/>
</dbReference>
<organism evidence="1 2">
    <name type="scientific">Colletotrichum phormii</name>
    <dbReference type="NCBI Taxonomy" id="359342"/>
    <lineage>
        <taxon>Eukaryota</taxon>
        <taxon>Fungi</taxon>
        <taxon>Dikarya</taxon>
        <taxon>Ascomycota</taxon>
        <taxon>Pezizomycotina</taxon>
        <taxon>Sordariomycetes</taxon>
        <taxon>Hypocreomycetidae</taxon>
        <taxon>Glomerellales</taxon>
        <taxon>Glomerellaceae</taxon>
        <taxon>Colletotrichum</taxon>
        <taxon>Colletotrichum acutatum species complex</taxon>
    </lineage>
</organism>